<protein>
    <submittedName>
        <fullName evidence="3">Uncharacterized protein</fullName>
    </submittedName>
</protein>
<evidence type="ECO:0000313" key="3">
    <source>
        <dbReference type="EMBL" id="NYG98082.1"/>
    </source>
</evidence>
<feature type="region of interest" description="Disordered" evidence="1">
    <location>
        <begin position="1"/>
        <end position="60"/>
    </location>
</feature>
<dbReference type="RefSeq" id="WP_179565244.1">
    <property type="nucleotide sequence ID" value="NZ_JACBZY010000001.1"/>
</dbReference>
<keyword evidence="2" id="KW-0812">Transmembrane</keyword>
<dbReference type="AlphaFoldDB" id="A0A852Y884"/>
<gene>
    <name evidence="3" type="ORF">BJ979_000708</name>
</gene>
<evidence type="ECO:0000313" key="4">
    <source>
        <dbReference type="Proteomes" id="UP000553888"/>
    </source>
</evidence>
<feature type="compositionally biased region" description="Low complexity" evidence="1">
    <location>
        <begin position="39"/>
        <end position="51"/>
    </location>
</feature>
<accession>A0A852Y884</accession>
<evidence type="ECO:0000256" key="2">
    <source>
        <dbReference type="SAM" id="Phobius"/>
    </source>
</evidence>
<keyword evidence="4" id="KW-1185">Reference proteome</keyword>
<dbReference type="Proteomes" id="UP000553888">
    <property type="component" value="Unassembled WGS sequence"/>
</dbReference>
<name>A0A852Y884_9MICO</name>
<feature type="transmembrane region" description="Helical" evidence="2">
    <location>
        <begin position="67"/>
        <end position="86"/>
    </location>
</feature>
<evidence type="ECO:0000256" key="1">
    <source>
        <dbReference type="SAM" id="MobiDB-lite"/>
    </source>
</evidence>
<comment type="caution">
    <text evidence="3">The sequence shown here is derived from an EMBL/GenBank/DDBJ whole genome shotgun (WGS) entry which is preliminary data.</text>
</comment>
<reference evidence="3 4" key="1">
    <citation type="submission" date="2020-07" db="EMBL/GenBank/DDBJ databases">
        <title>Sequencing the genomes of 1000 actinobacteria strains.</title>
        <authorList>
            <person name="Klenk H.-P."/>
        </authorList>
    </citation>
    <scope>NUCLEOTIDE SEQUENCE [LARGE SCALE GENOMIC DNA]</scope>
    <source>
        <strain evidence="3 4">DSM 23141</strain>
    </source>
</reference>
<organism evidence="3 4">
    <name type="scientific">Schumannella luteola</name>
    <dbReference type="NCBI Taxonomy" id="472059"/>
    <lineage>
        <taxon>Bacteria</taxon>
        <taxon>Bacillati</taxon>
        <taxon>Actinomycetota</taxon>
        <taxon>Actinomycetes</taxon>
        <taxon>Micrococcales</taxon>
        <taxon>Microbacteriaceae</taxon>
        <taxon>Schumannella</taxon>
    </lineage>
</organism>
<dbReference type="EMBL" id="JACBZY010000001">
    <property type="protein sequence ID" value="NYG98082.1"/>
    <property type="molecule type" value="Genomic_DNA"/>
</dbReference>
<keyword evidence="2" id="KW-0472">Membrane</keyword>
<keyword evidence="2" id="KW-1133">Transmembrane helix</keyword>
<proteinExistence type="predicted"/>
<sequence>MERDDLLSTADEDGSAGEPVETAPPASVVTTPDSAPQVARAASPSGAAPGRTTSAPSSQGRLPARRIVGLAVLGLAVAVIAVAGIAQTTRVAGETAHAVAAAAKSPTTLAKIGAQAARQKFDLPYTVDDNTTLEAIEADGPAVRYSYSVHGLDPALLTADALKAVAVPRLCTTPATRNLLEKHVAVDYVWHIEESGDDLVFEITDADC</sequence>